<evidence type="ECO:0000313" key="2">
    <source>
        <dbReference type="EMBL" id="CRZ02734.1"/>
    </source>
</evidence>
<organism evidence="2">
    <name type="scientific">Spongospora subterranea</name>
    <dbReference type="NCBI Taxonomy" id="70186"/>
    <lineage>
        <taxon>Eukaryota</taxon>
        <taxon>Sar</taxon>
        <taxon>Rhizaria</taxon>
        <taxon>Endomyxa</taxon>
        <taxon>Phytomyxea</taxon>
        <taxon>Plasmodiophorida</taxon>
        <taxon>Plasmodiophoridae</taxon>
        <taxon>Spongospora</taxon>
    </lineage>
</organism>
<name>A0A0H5R3Y7_9EUKA</name>
<keyword evidence="1" id="KW-0472">Membrane</keyword>
<evidence type="ECO:0000256" key="1">
    <source>
        <dbReference type="SAM" id="Phobius"/>
    </source>
</evidence>
<feature type="transmembrane region" description="Helical" evidence="1">
    <location>
        <begin position="21"/>
        <end position="46"/>
    </location>
</feature>
<proteinExistence type="predicted"/>
<protein>
    <submittedName>
        <fullName evidence="2">Uncharacterized protein</fullName>
    </submittedName>
</protein>
<accession>A0A0H5R3Y7</accession>
<dbReference type="EMBL" id="HACM01002292">
    <property type="protein sequence ID" value="CRZ02734.1"/>
    <property type="molecule type" value="Transcribed_RNA"/>
</dbReference>
<reference evidence="2" key="1">
    <citation type="submission" date="2015-04" db="EMBL/GenBank/DDBJ databases">
        <title>The genome sequence of the plant pathogenic Rhizarian Plasmodiophora brassicae reveals insights in its biotrophic life cycle and the origin of chitin synthesis.</title>
        <authorList>
            <person name="Schwelm A."/>
            <person name="Fogelqvist J."/>
            <person name="Knaust A."/>
            <person name="Julke S."/>
            <person name="Lilja T."/>
            <person name="Dhandapani V."/>
            <person name="Bonilla-Rosso G."/>
            <person name="Karlsson M."/>
            <person name="Shevchenko A."/>
            <person name="Choi S.R."/>
            <person name="Kim H.G."/>
            <person name="Park J.Y."/>
            <person name="Lim Y.P."/>
            <person name="Ludwig-Muller J."/>
            <person name="Dixelius C."/>
        </authorList>
    </citation>
    <scope>NUCLEOTIDE SEQUENCE</scope>
    <source>
        <tissue evidence="2">Potato root galls</tissue>
    </source>
</reference>
<dbReference type="AlphaFoldDB" id="A0A0H5R3Y7"/>
<keyword evidence="1" id="KW-0812">Transmembrane</keyword>
<sequence length="328" mass="36811">MKHYNASKNKSRRFRCGARPVYINTKGTVLISVFLTIICLVGIYYARMLLNSPDIDYRFGDVCSYLRQIDHPVPKLHGESKILLAVHITNMEQLGNTIDQTMFLIDRIGDADFFISMSIDQSLSMAGSWVHIFHTLLKSRRIRFAHFFTSQEGRHLLQPMWDRSFPATHVIFIQDSFFCAEDVVRLYGQIGNPANSSGLACGLQFEQSNKRRMHVRLNIHTATALGISSDYLPDYPENPALRRLLTGHTSELSCCWSNAVGIHGILLAQEPSEVGDCLGYDCQHLCSKSKTARLLAAIPVVPDHGTRSLLAVAPLHLLNPIDSQNSDL</sequence>
<keyword evidence="1" id="KW-1133">Transmembrane helix</keyword>